<protein>
    <submittedName>
        <fullName evidence="3">Bifunctional apoptosis regulator</fullName>
    </submittedName>
</protein>
<sequence>MYFLLPYQLLAVFAWQWMSVHYWTAGIITVHAMLLTVLDVCFYWTLWKRGQMRTLPKLFWLQMFAVLFNTSVFVLPWPLVPLFIINIEIYVQLRRKSQRSSSADPSCESLQSDRSVSLSSKFSDEAVTSDTSDYKNPSFATLVSTCRNKWEQSPVGCFAVTEHVETLRLKPLQSFHEPDQVSSDTRPGGSTGIKKIRYLGLDNAISETVSLFKALYQFLSMDKESSESSDLSGKPVASDPRVFKDGQTVQLRQDSSKPWEQSPVGCFAVTEHVETFRLKPLQGFHEPKQALYQFLRMDEESSEKHNSVSLKSDGLTSQLPDLSDEPVAFDPSSVSVLSESPDIGVEALYQFLRMDEESSEKHNSVSLKSDGLTSQLPDLSDEPVAFDPR</sequence>
<feature type="region of interest" description="Disordered" evidence="1">
    <location>
        <begin position="225"/>
        <end position="257"/>
    </location>
</feature>
<feature type="transmembrane region" description="Helical" evidence="2">
    <location>
        <begin position="58"/>
        <end position="79"/>
    </location>
</feature>
<dbReference type="Proteomes" id="UP000290572">
    <property type="component" value="Unassembled WGS sequence"/>
</dbReference>
<feature type="compositionally biased region" description="Polar residues" evidence="1">
    <location>
        <begin position="247"/>
        <end position="257"/>
    </location>
</feature>
<evidence type="ECO:0000313" key="4">
    <source>
        <dbReference type="Proteomes" id="UP000290572"/>
    </source>
</evidence>
<accession>A0A498MAL5</accession>
<keyword evidence="2" id="KW-1133">Transmembrane helix</keyword>
<feature type="region of interest" description="Disordered" evidence="1">
    <location>
        <begin position="305"/>
        <end position="327"/>
    </location>
</feature>
<dbReference type="AlphaFoldDB" id="A0A498MAL5"/>
<dbReference type="EMBL" id="QBIY01012901">
    <property type="protein sequence ID" value="RXN14555.1"/>
    <property type="molecule type" value="Genomic_DNA"/>
</dbReference>
<feature type="region of interest" description="Disordered" evidence="1">
    <location>
        <begin position="359"/>
        <end position="389"/>
    </location>
</feature>
<feature type="transmembrane region" description="Helical" evidence="2">
    <location>
        <begin position="20"/>
        <end position="46"/>
    </location>
</feature>
<proteinExistence type="predicted"/>
<keyword evidence="4" id="KW-1185">Reference proteome</keyword>
<feature type="compositionally biased region" description="Polar residues" evidence="1">
    <location>
        <begin position="364"/>
        <end position="377"/>
    </location>
</feature>
<evidence type="ECO:0000256" key="2">
    <source>
        <dbReference type="SAM" id="Phobius"/>
    </source>
</evidence>
<reference evidence="3 4" key="1">
    <citation type="submission" date="2018-03" db="EMBL/GenBank/DDBJ databases">
        <title>Draft genome sequence of Rohu Carp (Labeo rohita).</title>
        <authorList>
            <person name="Das P."/>
            <person name="Kushwaha B."/>
            <person name="Joshi C.G."/>
            <person name="Kumar D."/>
            <person name="Nagpure N.S."/>
            <person name="Sahoo L."/>
            <person name="Das S.P."/>
            <person name="Bit A."/>
            <person name="Patnaik S."/>
            <person name="Meher P.K."/>
            <person name="Jayasankar P."/>
            <person name="Koringa P.G."/>
            <person name="Patel N.V."/>
            <person name="Hinsu A.T."/>
            <person name="Kumar R."/>
            <person name="Pandey M."/>
            <person name="Agarwal S."/>
            <person name="Srivastava S."/>
            <person name="Singh M."/>
            <person name="Iquebal M.A."/>
            <person name="Jaiswal S."/>
            <person name="Angadi U.B."/>
            <person name="Kumar N."/>
            <person name="Raza M."/>
            <person name="Shah T.M."/>
            <person name="Rai A."/>
            <person name="Jena J.K."/>
        </authorList>
    </citation>
    <scope>NUCLEOTIDE SEQUENCE [LARGE SCALE GENOMIC DNA]</scope>
    <source>
        <strain evidence="3">DASCIFA01</strain>
        <tissue evidence="3">Testis</tissue>
    </source>
</reference>
<comment type="caution">
    <text evidence="3">The sequence shown here is derived from an EMBL/GenBank/DDBJ whole genome shotgun (WGS) entry which is preliminary data.</text>
</comment>
<evidence type="ECO:0000313" key="3">
    <source>
        <dbReference type="EMBL" id="RXN14555.1"/>
    </source>
</evidence>
<evidence type="ECO:0000256" key="1">
    <source>
        <dbReference type="SAM" id="MobiDB-lite"/>
    </source>
</evidence>
<name>A0A498MAL5_LABRO</name>
<gene>
    <name evidence="3" type="ORF">ROHU_028606</name>
</gene>
<keyword evidence="2" id="KW-0812">Transmembrane</keyword>
<feature type="compositionally biased region" description="Polar residues" evidence="1">
    <location>
        <begin position="307"/>
        <end position="320"/>
    </location>
</feature>
<dbReference type="STRING" id="84645.A0A498MAL5"/>
<keyword evidence="2" id="KW-0472">Membrane</keyword>
<organism evidence="3 4">
    <name type="scientific">Labeo rohita</name>
    <name type="common">Indian major carp</name>
    <name type="synonym">Cyprinus rohita</name>
    <dbReference type="NCBI Taxonomy" id="84645"/>
    <lineage>
        <taxon>Eukaryota</taxon>
        <taxon>Metazoa</taxon>
        <taxon>Chordata</taxon>
        <taxon>Craniata</taxon>
        <taxon>Vertebrata</taxon>
        <taxon>Euteleostomi</taxon>
        <taxon>Actinopterygii</taxon>
        <taxon>Neopterygii</taxon>
        <taxon>Teleostei</taxon>
        <taxon>Ostariophysi</taxon>
        <taxon>Cypriniformes</taxon>
        <taxon>Cyprinidae</taxon>
        <taxon>Labeoninae</taxon>
        <taxon>Labeonini</taxon>
        <taxon>Labeo</taxon>
    </lineage>
</organism>